<proteinExistence type="predicted"/>
<name>A0A8S5P141_9CAUD</name>
<keyword evidence="1" id="KW-0812">Transmembrane</keyword>
<dbReference type="EMBL" id="BK015301">
    <property type="protein sequence ID" value="DAE00381.1"/>
    <property type="molecule type" value="Genomic_DNA"/>
</dbReference>
<accession>A0A8S5P141</accession>
<reference evidence="2" key="1">
    <citation type="journal article" date="2021" name="Proc. Natl. Acad. Sci. U.S.A.">
        <title>A Catalog of Tens of Thousands of Viruses from Human Metagenomes Reveals Hidden Associations with Chronic Diseases.</title>
        <authorList>
            <person name="Tisza M.J."/>
            <person name="Buck C.B."/>
        </authorList>
    </citation>
    <scope>NUCLEOTIDE SEQUENCE</scope>
    <source>
        <strain evidence="2">CtLnO19</strain>
    </source>
</reference>
<evidence type="ECO:0000256" key="1">
    <source>
        <dbReference type="SAM" id="Phobius"/>
    </source>
</evidence>
<keyword evidence="1" id="KW-1133">Transmembrane helix</keyword>
<feature type="transmembrane region" description="Helical" evidence="1">
    <location>
        <begin position="46"/>
        <end position="67"/>
    </location>
</feature>
<keyword evidence="1" id="KW-0472">Membrane</keyword>
<organism evidence="2">
    <name type="scientific">Myoviridae sp. ctLnO19</name>
    <dbReference type="NCBI Taxonomy" id="2825085"/>
    <lineage>
        <taxon>Viruses</taxon>
        <taxon>Duplodnaviria</taxon>
        <taxon>Heunggongvirae</taxon>
        <taxon>Uroviricota</taxon>
        <taxon>Caudoviricetes</taxon>
    </lineage>
</organism>
<feature type="transmembrane region" description="Helical" evidence="1">
    <location>
        <begin position="9"/>
        <end position="26"/>
    </location>
</feature>
<evidence type="ECO:0000313" key="2">
    <source>
        <dbReference type="EMBL" id="DAE00381.1"/>
    </source>
</evidence>
<sequence length="73" mass="8332">MSKINRNRIVLFVVFFAIAIVANMAMNAVIENQYTQYFQVLNFKGISFLISAVVASIPGFVILVNHYSRKNEF</sequence>
<protein>
    <submittedName>
        <fullName evidence="2">Uncharacterized protein</fullName>
    </submittedName>
</protein>